<dbReference type="SUPFAM" id="SSF52540">
    <property type="entry name" value="P-loop containing nucleoside triphosphate hydrolases"/>
    <property type="match status" value="1"/>
</dbReference>
<dbReference type="EC" id="2.7.1.130" evidence="3 13"/>
<dbReference type="InterPro" id="IPR003758">
    <property type="entry name" value="LpxK"/>
</dbReference>
<dbReference type="Proteomes" id="UP000003704">
    <property type="component" value="Unassembled WGS sequence"/>
</dbReference>
<keyword evidence="7 13" id="KW-0808">Transferase</keyword>
<comment type="function">
    <text evidence="1 13">Transfers the gamma-phosphate of ATP to the 4'-position of a tetraacyldisaccharide 1-phosphate intermediate (termed DS-1-P) to form tetraacyldisaccharide 1,4'-bis-phosphate (lipid IVA).</text>
</comment>
<dbReference type="STRING" id="1172194.WQQ_31560"/>
<comment type="catalytic activity">
    <reaction evidence="13">
        <text>a lipid A disaccharide + ATP = a lipid IVA + ADP + H(+)</text>
        <dbReference type="Rhea" id="RHEA:67840"/>
        <dbReference type="ChEBI" id="CHEBI:15378"/>
        <dbReference type="ChEBI" id="CHEBI:30616"/>
        <dbReference type="ChEBI" id="CHEBI:176343"/>
        <dbReference type="ChEBI" id="CHEBI:176425"/>
        <dbReference type="ChEBI" id="CHEBI:456216"/>
        <dbReference type="EC" id="2.7.1.130"/>
    </reaction>
</comment>
<dbReference type="GO" id="GO:0005524">
    <property type="term" value="F:ATP binding"/>
    <property type="evidence" value="ECO:0007669"/>
    <property type="project" value="UniProtKB-UniRule"/>
</dbReference>
<keyword evidence="15" id="KW-1185">Reference proteome</keyword>
<evidence type="ECO:0000256" key="9">
    <source>
        <dbReference type="ARBA" id="ARBA00022777"/>
    </source>
</evidence>
<sequence>MSEFLQRLWYERAQAPLGLRPLAALYGFIANRRRERLVAQQKTLPLPVIVVGNISVGGTGKTPFSIWLVERLREWGFSPGVISRGYGGKAPHYPLRVRADSDPAHCGDEPLLIALRTGAPVVVAPDRLAAARLLIDSGEVDVLIADDGLQHYRLPRQLEFCVIDGARGLGNRALIPAGPLREPPARLDEVDFVVVNGAGFDERPDALRFQLQALQTRSLVGAAERPLASWHGETVHAVAGIGHPQRFFASLRAAGLQLIEHAFADHHRFFAQDLRFGDALPVLMTEKDAVKCRAFADERAWALPVSAQLSAADEVRVRVSCMALRSAAQAAPCQTR</sequence>
<dbReference type="NCBIfam" id="TIGR00682">
    <property type="entry name" value="lpxK"/>
    <property type="match status" value="1"/>
</dbReference>
<keyword evidence="8 13" id="KW-0547">Nucleotide-binding</keyword>
<keyword evidence="11 13" id="KW-0443">Lipid metabolism</keyword>
<comment type="pathway">
    <text evidence="2 13">Glycolipid biosynthesis; lipid IV(A) biosynthesis; lipid IV(A) from (3R)-3-hydroxytetradecanoyl-[acyl-carrier-protein] and UDP-N-acetyl-alpha-D-glucosamine: step 6/6.</text>
</comment>
<evidence type="ECO:0000256" key="7">
    <source>
        <dbReference type="ARBA" id="ARBA00022679"/>
    </source>
</evidence>
<dbReference type="RefSeq" id="WP_007186095.1">
    <property type="nucleotide sequence ID" value="NZ_AKGD01000002.1"/>
</dbReference>
<proteinExistence type="inferred from homology"/>
<evidence type="ECO:0000313" key="14">
    <source>
        <dbReference type="EMBL" id="EIT69574.1"/>
    </source>
</evidence>
<dbReference type="InterPro" id="IPR027417">
    <property type="entry name" value="P-loop_NTPase"/>
</dbReference>
<evidence type="ECO:0000256" key="1">
    <source>
        <dbReference type="ARBA" id="ARBA00002274"/>
    </source>
</evidence>
<evidence type="ECO:0000256" key="4">
    <source>
        <dbReference type="ARBA" id="ARBA00016436"/>
    </source>
</evidence>
<accession>I7ZCI5</accession>
<dbReference type="Pfam" id="PF02606">
    <property type="entry name" value="LpxK"/>
    <property type="match status" value="1"/>
</dbReference>
<evidence type="ECO:0000256" key="13">
    <source>
        <dbReference type="HAMAP-Rule" id="MF_00409"/>
    </source>
</evidence>
<dbReference type="GO" id="GO:0009244">
    <property type="term" value="P:lipopolysaccharide core region biosynthetic process"/>
    <property type="evidence" value="ECO:0007669"/>
    <property type="project" value="TreeGrafter"/>
</dbReference>
<gene>
    <name evidence="13" type="primary">lpxK</name>
    <name evidence="14" type="ORF">WQQ_31560</name>
</gene>
<evidence type="ECO:0000313" key="15">
    <source>
        <dbReference type="Proteomes" id="UP000003704"/>
    </source>
</evidence>
<dbReference type="PATRIC" id="fig|1172194.4.peg.3058"/>
<dbReference type="GO" id="GO:0009245">
    <property type="term" value="P:lipid A biosynthetic process"/>
    <property type="evidence" value="ECO:0007669"/>
    <property type="project" value="UniProtKB-UniRule"/>
</dbReference>
<keyword evidence="6 13" id="KW-0441">Lipid A biosynthesis</keyword>
<evidence type="ECO:0000256" key="10">
    <source>
        <dbReference type="ARBA" id="ARBA00022840"/>
    </source>
</evidence>
<dbReference type="UniPathway" id="UPA00359">
    <property type="reaction ID" value="UER00482"/>
</dbReference>
<evidence type="ECO:0000256" key="5">
    <source>
        <dbReference type="ARBA" id="ARBA00022516"/>
    </source>
</evidence>
<reference evidence="14 15" key="1">
    <citation type="journal article" date="2012" name="J. Bacteriol.">
        <title>Genome Sequence of n-Alkane-Degrading Hydrocarboniphaga effusa Strain AP103T (ATCC BAA-332T).</title>
        <authorList>
            <person name="Chang H.K."/>
            <person name="Zylstra G.J."/>
            <person name="Chae J.C."/>
        </authorList>
    </citation>
    <scope>NUCLEOTIDE SEQUENCE [LARGE SCALE GENOMIC DNA]</scope>
    <source>
        <strain evidence="14 15">AP103</strain>
    </source>
</reference>
<name>I7ZCI5_9GAMM</name>
<dbReference type="AlphaFoldDB" id="I7ZCI5"/>
<evidence type="ECO:0000256" key="12">
    <source>
        <dbReference type="ARBA" id="ARBA00029757"/>
    </source>
</evidence>
<comment type="caution">
    <text evidence="14">The sequence shown here is derived from an EMBL/GenBank/DDBJ whole genome shotgun (WGS) entry which is preliminary data.</text>
</comment>
<evidence type="ECO:0000256" key="3">
    <source>
        <dbReference type="ARBA" id="ARBA00012071"/>
    </source>
</evidence>
<dbReference type="PANTHER" id="PTHR42724:SF1">
    <property type="entry name" value="TETRAACYLDISACCHARIDE 4'-KINASE, MITOCHONDRIAL-RELATED"/>
    <property type="match status" value="1"/>
</dbReference>
<keyword evidence="5 13" id="KW-0444">Lipid biosynthesis</keyword>
<dbReference type="EMBL" id="AKGD01000002">
    <property type="protein sequence ID" value="EIT69574.1"/>
    <property type="molecule type" value="Genomic_DNA"/>
</dbReference>
<dbReference type="HAMAP" id="MF_00409">
    <property type="entry name" value="LpxK"/>
    <property type="match status" value="1"/>
</dbReference>
<evidence type="ECO:0000256" key="6">
    <source>
        <dbReference type="ARBA" id="ARBA00022556"/>
    </source>
</evidence>
<dbReference type="OrthoDB" id="9766423at2"/>
<organism evidence="14 15">
    <name type="scientific">Hydrocarboniphaga effusa AP103</name>
    <dbReference type="NCBI Taxonomy" id="1172194"/>
    <lineage>
        <taxon>Bacteria</taxon>
        <taxon>Pseudomonadati</taxon>
        <taxon>Pseudomonadota</taxon>
        <taxon>Gammaproteobacteria</taxon>
        <taxon>Nevskiales</taxon>
        <taxon>Nevskiaceae</taxon>
        <taxon>Hydrocarboniphaga</taxon>
    </lineage>
</organism>
<evidence type="ECO:0000256" key="8">
    <source>
        <dbReference type="ARBA" id="ARBA00022741"/>
    </source>
</evidence>
<evidence type="ECO:0000256" key="2">
    <source>
        <dbReference type="ARBA" id="ARBA00004870"/>
    </source>
</evidence>
<keyword evidence="9 13" id="KW-0418">Kinase</keyword>
<feature type="binding site" evidence="13">
    <location>
        <begin position="55"/>
        <end position="62"/>
    </location>
    <ligand>
        <name>ATP</name>
        <dbReference type="ChEBI" id="CHEBI:30616"/>
    </ligand>
</feature>
<keyword evidence="10 13" id="KW-0067">ATP-binding</keyword>
<dbReference type="GO" id="GO:0005886">
    <property type="term" value="C:plasma membrane"/>
    <property type="evidence" value="ECO:0007669"/>
    <property type="project" value="TreeGrafter"/>
</dbReference>
<dbReference type="PANTHER" id="PTHR42724">
    <property type="entry name" value="TETRAACYLDISACCHARIDE 4'-KINASE"/>
    <property type="match status" value="1"/>
</dbReference>
<evidence type="ECO:0000256" key="11">
    <source>
        <dbReference type="ARBA" id="ARBA00023098"/>
    </source>
</evidence>
<protein>
    <recommendedName>
        <fullName evidence="4 13">Tetraacyldisaccharide 4'-kinase</fullName>
        <ecNumber evidence="3 13">2.7.1.130</ecNumber>
    </recommendedName>
    <alternativeName>
        <fullName evidence="12 13">Lipid A 4'-kinase</fullName>
    </alternativeName>
</protein>
<dbReference type="GO" id="GO:0009029">
    <property type="term" value="F:lipid-A 4'-kinase activity"/>
    <property type="evidence" value="ECO:0007669"/>
    <property type="project" value="UniProtKB-UniRule"/>
</dbReference>
<comment type="similarity">
    <text evidence="13">Belongs to the LpxK family.</text>
</comment>